<dbReference type="GO" id="GO:0008610">
    <property type="term" value="P:lipid biosynthetic process"/>
    <property type="evidence" value="ECO:0007669"/>
    <property type="project" value="UniProtKB-ARBA"/>
</dbReference>
<dbReference type="InterPro" id="IPR001242">
    <property type="entry name" value="Condensation_dom"/>
</dbReference>
<protein>
    <submittedName>
        <fullName evidence="2">Condensation domain protein</fullName>
    </submittedName>
</protein>
<sequence length="372" mass="41433">MEPDGRTFPVTQAQLGIWLWQQTGRSAVEWQVGQFLIIDGVVDPDLIGQSIRQVIAEAEPLRVAFSEIGGRVFQTPFHYPDFEIPVHDLRCSQRPVQEAYRLASTIQQAPMSPAGPLFRFALFQTQPEEFYLFICVHHLVLDGFTITILAERISSVYSALAAGKPVAPAYFGSLEDLVRCESNYEASSEYSDDEHYWRQNIPSESGQDNWFSQENADCDSYTASVPVQLDPDVLARVHELSRVLGIRQSSIITAACALLVGSCCIDGSEVVLDFPVSRRTTRESKFLPGMLSGVLPLVLKASSGSGAADFCRHVDLQIQEALRHQRFPVHTLDHKTQNVRNTGRVSVNLSPRRIALHSMGPRQGHFTQPLPT</sequence>
<evidence type="ECO:0000259" key="1">
    <source>
        <dbReference type="Pfam" id="PF00668"/>
    </source>
</evidence>
<dbReference type="AlphaFoldDB" id="A0A1V3WDQ2"/>
<organism evidence="2 3">
    <name type="scientific">Mycobacterium kansasii</name>
    <dbReference type="NCBI Taxonomy" id="1768"/>
    <lineage>
        <taxon>Bacteria</taxon>
        <taxon>Bacillati</taxon>
        <taxon>Actinomycetota</taxon>
        <taxon>Actinomycetes</taxon>
        <taxon>Mycobacteriales</taxon>
        <taxon>Mycobacteriaceae</taxon>
        <taxon>Mycobacterium</taxon>
    </lineage>
</organism>
<dbReference type="EMBL" id="MVBM01000011">
    <property type="protein sequence ID" value="OOK65060.1"/>
    <property type="molecule type" value="Genomic_DNA"/>
</dbReference>
<comment type="caution">
    <text evidence="2">The sequence shown here is derived from an EMBL/GenBank/DDBJ whole genome shotgun (WGS) entry which is preliminary data.</text>
</comment>
<dbReference type="PANTHER" id="PTHR45527">
    <property type="entry name" value="NONRIBOSOMAL PEPTIDE SYNTHETASE"/>
    <property type="match status" value="1"/>
</dbReference>
<name>A0A1V3WDQ2_MYCKA</name>
<dbReference type="Gene3D" id="3.30.559.10">
    <property type="entry name" value="Chloramphenicol acetyltransferase-like domain"/>
    <property type="match status" value="1"/>
</dbReference>
<evidence type="ECO:0000313" key="3">
    <source>
        <dbReference type="Proteomes" id="UP000189229"/>
    </source>
</evidence>
<proteinExistence type="predicted"/>
<dbReference type="GO" id="GO:0043041">
    <property type="term" value="P:amino acid activation for nonribosomal peptide biosynthetic process"/>
    <property type="evidence" value="ECO:0007669"/>
    <property type="project" value="TreeGrafter"/>
</dbReference>
<dbReference type="GO" id="GO:0003824">
    <property type="term" value="F:catalytic activity"/>
    <property type="evidence" value="ECO:0007669"/>
    <property type="project" value="InterPro"/>
</dbReference>
<accession>A0A1V3WDQ2</accession>
<reference evidence="2 3" key="1">
    <citation type="submission" date="2017-02" db="EMBL/GenBank/DDBJ databases">
        <title>Complete genome sequences of Mycobacterium kansasii strains isolated from rhesus macaques.</title>
        <authorList>
            <person name="Panda A."/>
            <person name="Nagaraj S."/>
            <person name="Zhao X."/>
            <person name="Tettelin H."/>
            <person name="Detolla L.J."/>
        </authorList>
    </citation>
    <scope>NUCLEOTIDE SEQUENCE [LARGE SCALE GENOMIC DNA]</scope>
    <source>
        <strain evidence="2 3">11-3813</strain>
    </source>
</reference>
<evidence type="ECO:0000313" key="2">
    <source>
        <dbReference type="EMBL" id="OOK65060.1"/>
    </source>
</evidence>
<dbReference type="Gene3D" id="3.30.559.30">
    <property type="entry name" value="Nonribosomal peptide synthetase, condensation domain"/>
    <property type="match status" value="1"/>
</dbReference>
<gene>
    <name evidence="2" type="ORF">BZL30_8969</name>
</gene>
<dbReference type="Pfam" id="PF00668">
    <property type="entry name" value="Condensation"/>
    <property type="match status" value="1"/>
</dbReference>
<dbReference type="GO" id="GO:0044550">
    <property type="term" value="P:secondary metabolite biosynthetic process"/>
    <property type="evidence" value="ECO:0007669"/>
    <property type="project" value="TreeGrafter"/>
</dbReference>
<dbReference type="PANTHER" id="PTHR45527:SF1">
    <property type="entry name" value="FATTY ACID SYNTHASE"/>
    <property type="match status" value="1"/>
</dbReference>
<dbReference type="SUPFAM" id="SSF52777">
    <property type="entry name" value="CoA-dependent acyltransferases"/>
    <property type="match status" value="2"/>
</dbReference>
<dbReference type="GO" id="GO:0005737">
    <property type="term" value="C:cytoplasm"/>
    <property type="evidence" value="ECO:0007669"/>
    <property type="project" value="TreeGrafter"/>
</dbReference>
<dbReference type="GO" id="GO:0031177">
    <property type="term" value="F:phosphopantetheine binding"/>
    <property type="evidence" value="ECO:0007669"/>
    <property type="project" value="TreeGrafter"/>
</dbReference>
<feature type="domain" description="Condensation" evidence="1">
    <location>
        <begin position="7"/>
        <end position="344"/>
    </location>
</feature>
<dbReference type="InterPro" id="IPR023213">
    <property type="entry name" value="CAT-like_dom_sf"/>
</dbReference>
<dbReference type="Proteomes" id="UP000189229">
    <property type="component" value="Unassembled WGS sequence"/>
</dbReference>